<evidence type="ECO:0000313" key="2">
    <source>
        <dbReference type="Proteomes" id="UP000825729"/>
    </source>
</evidence>
<dbReference type="AlphaFoldDB" id="A0AAV7EN78"/>
<evidence type="ECO:0000313" key="1">
    <source>
        <dbReference type="EMBL" id="KAG9449901.1"/>
    </source>
</evidence>
<dbReference type="Proteomes" id="UP000825729">
    <property type="component" value="Unassembled WGS sequence"/>
</dbReference>
<proteinExistence type="predicted"/>
<sequence length="154" mass="17693">MYKIFIYNLSCGEVKLANRMSFKKINYGCDSRCLFSMANQCREKLVLAHVAVHAKNGFTLGKFGFMEFKRNSVCKIMGLPKRELKVEGGHEKLTTHEDIASAHCNFPVSNNNLPLSLYRYVVDLDGLEWYGTTTLWVSWETQNFDDKLVDPFAH</sequence>
<comment type="caution">
    <text evidence="1">The sequence shown here is derived from an EMBL/GenBank/DDBJ whole genome shotgun (WGS) entry which is preliminary data.</text>
</comment>
<organism evidence="1 2">
    <name type="scientific">Aristolochia fimbriata</name>
    <name type="common">White veined hardy Dutchman's pipe vine</name>
    <dbReference type="NCBI Taxonomy" id="158543"/>
    <lineage>
        <taxon>Eukaryota</taxon>
        <taxon>Viridiplantae</taxon>
        <taxon>Streptophyta</taxon>
        <taxon>Embryophyta</taxon>
        <taxon>Tracheophyta</taxon>
        <taxon>Spermatophyta</taxon>
        <taxon>Magnoliopsida</taxon>
        <taxon>Magnoliidae</taxon>
        <taxon>Piperales</taxon>
        <taxon>Aristolochiaceae</taxon>
        <taxon>Aristolochia</taxon>
    </lineage>
</organism>
<dbReference type="EMBL" id="JAINDJ010000004">
    <property type="protein sequence ID" value="KAG9449901.1"/>
    <property type="molecule type" value="Genomic_DNA"/>
</dbReference>
<name>A0AAV7EN78_ARIFI</name>
<keyword evidence="2" id="KW-1185">Reference proteome</keyword>
<gene>
    <name evidence="1" type="ORF">H6P81_009866</name>
</gene>
<accession>A0AAV7EN78</accession>
<protein>
    <submittedName>
        <fullName evidence="1">Uncharacterized protein</fullName>
    </submittedName>
</protein>
<reference evidence="1 2" key="1">
    <citation type="submission" date="2021-07" db="EMBL/GenBank/DDBJ databases">
        <title>The Aristolochia fimbriata genome: insights into angiosperm evolution, floral development and chemical biosynthesis.</title>
        <authorList>
            <person name="Jiao Y."/>
        </authorList>
    </citation>
    <scope>NUCLEOTIDE SEQUENCE [LARGE SCALE GENOMIC DNA]</scope>
    <source>
        <strain evidence="1">IBCAS-2021</strain>
        <tissue evidence="1">Leaf</tissue>
    </source>
</reference>